<dbReference type="PANTHER" id="PTHR42810">
    <property type="entry name" value="PURINE PERMEASE C1399.01C-RELATED"/>
    <property type="match status" value="1"/>
</dbReference>
<comment type="subcellular location">
    <subcellularLocation>
        <location evidence="1">Cell membrane</location>
        <topology evidence="1">Multi-pass membrane protein</topology>
    </subcellularLocation>
</comment>
<feature type="transmembrane region" description="Helical" evidence="8">
    <location>
        <begin position="335"/>
        <end position="357"/>
    </location>
</feature>
<organism evidence="9 10">
    <name type="scientific">Prevotella melaninogenica</name>
    <dbReference type="NCBI Taxonomy" id="28132"/>
    <lineage>
        <taxon>Bacteria</taxon>
        <taxon>Pseudomonadati</taxon>
        <taxon>Bacteroidota</taxon>
        <taxon>Bacteroidia</taxon>
        <taxon>Bacteroidales</taxon>
        <taxon>Prevotellaceae</taxon>
        <taxon>Prevotella</taxon>
    </lineage>
</organism>
<sequence>MEKSKELIYGLNDRPPIRETIFAALQHLLAIFVAIITPPLIISSALKFDLDTTGFLVSMSLFVSGLATFIQCRRFGPIGAGLLCIQGTSFSFISPIIGAGMLGMVNGKMNVEMGLSYIFGACLVASAVEMIVSRLLPYTRKIITPLVSGIVVSLIGMCLIKAGINSCGGGQAAVDGGTFGSLQNLGLALLVLVSIIFFNRSNNRFLRMASIVLGLLIGCIAAYALKMIDFSNLTGGESLNVPVPFKYGLNFDLGTIIGIGLIYLVTAVEAFGDITANSLISGEPVEGPVFMKRAQGGVFADGFNSFLAAVFNSFPNSIFAQNNGMIQLTGVASRYVGYFIAGALVLLGLFPVVGKVFSLIPDPVLGGATLLMFGTVAAAGIRIIASTEITRKAVLVMAISFAMGLSVEMVPGILDKMPDIIKNIFSSGITTGGLTAILANALIRIKE</sequence>
<feature type="transmembrane region" description="Helical" evidence="8">
    <location>
        <begin position="393"/>
        <end position="414"/>
    </location>
</feature>
<dbReference type="AlphaFoldDB" id="A0A250KGA2"/>
<dbReference type="InterPro" id="IPR006042">
    <property type="entry name" value="Xan_ur_permease"/>
</dbReference>
<proteinExistence type="inferred from homology"/>
<dbReference type="NCBIfam" id="TIGR00801">
    <property type="entry name" value="ncs2"/>
    <property type="match status" value="1"/>
</dbReference>
<comment type="similarity">
    <text evidence="2">Belongs to the nucleobase:cation symporter-2 (NCS2) (TC 2.A.40) family.</text>
</comment>
<dbReference type="PROSITE" id="PS01116">
    <property type="entry name" value="XANTH_URACIL_PERMASE"/>
    <property type="match status" value="1"/>
</dbReference>
<keyword evidence="6 8" id="KW-1133">Transmembrane helix</keyword>
<feature type="transmembrane region" description="Helical" evidence="8">
    <location>
        <begin position="420"/>
        <end position="443"/>
    </location>
</feature>
<protein>
    <submittedName>
        <fullName evidence="9">Xanthine permease</fullName>
    </submittedName>
</protein>
<evidence type="ECO:0000256" key="4">
    <source>
        <dbReference type="ARBA" id="ARBA00022475"/>
    </source>
</evidence>
<gene>
    <name evidence="9" type="ORF">PMEL1_00500</name>
</gene>
<dbReference type="NCBIfam" id="TIGR03173">
    <property type="entry name" value="pbuX"/>
    <property type="match status" value="1"/>
</dbReference>
<evidence type="ECO:0000256" key="1">
    <source>
        <dbReference type="ARBA" id="ARBA00004651"/>
    </source>
</evidence>
<evidence type="ECO:0000256" key="2">
    <source>
        <dbReference type="ARBA" id="ARBA00008821"/>
    </source>
</evidence>
<dbReference type="InterPro" id="IPR006043">
    <property type="entry name" value="NCS2"/>
</dbReference>
<dbReference type="PANTHER" id="PTHR42810:SF2">
    <property type="entry name" value="PURINE PERMEASE C1399.01C-RELATED"/>
    <property type="match status" value="1"/>
</dbReference>
<name>A0A250KGA2_9BACT</name>
<evidence type="ECO:0000256" key="3">
    <source>
        <dbReference type="ARBA" id="ARBA00022448"/>
    </source>
</evidence>
<feature type="transmembrane region" description="Helical" evidence="8">
    <location>
        <begin position="205"/>
        <end position="225"/>
    </location>
</feature>
<feature type="transmembrane region" description="Helical" evidence="8">
    <location>
        <begin position="82"/>
        <end position="105"/>
    </location>
</feature>
<feature type="transmembrane region" description="Helical" evidence="8">
    <location>
        <begin position="176"/>
        <end position="198"/>
    </location>
</feature>
<evidence type="ECO:0000256" key="5">
    <source>
        <dbReference type="ARBA" id="ARBA00022692"/>
    </source>
</evidence>
<keyword evidence="4" id="KW-1003">Cell membrane</keyword>
<evidence type="ECO:0000256" key="8">
    <source>
        <dbReference type="SAM" id="Phobius"/>
    </source>
</evidence>
<evidence type="ECO:0000313" key="9">
    <source>
        <dbReference type="EMBL" id="BBA28596.1"/>
    </source>
</evidence>
<dbReference type="Pfam" id="PF00860">
    <property type="entry name" value="Xan_ur_permease"/>
    <property type="match status" value="1"/>
</dbReference>
<dbReference type="Proteomes" id="UP000267517">
    <property type="component" value="Chromosome I"/>
</dbReference>
<dbReference type="GO" id="GO:0042907">
    <property type="term" value="F:xanthine transmembrane transporter activity"/>
    <property type="evidence" value="ECO:0007669"/>
    <property type="project" value="TreeGrafter"/>
</dbReference>
<keyword evidence="7 8" id="KW-0472">Membrane</keyword>
<dbReference type="EMBL" id="AP018049">
    <property type="protein sequence ID" value="BBA28596.1"/>
    <property type="molecule type" value="Genomic_DNA"/>
</dbReference>
<dbReference type="InterPro" id="IPR017588">
    <property type="entry name" value="UacT-like"/>
</dbReference>
<reference evidence="9 10" key="1">
    <citation type="submission" date="2017-05" db="EMBL/GenBank/DDBJ databases">
        <title>whole genome sequence of Prevotella melaninogenica GAI 07411.</title>
        <authorList>
            <person name="Kondo Y."/>
            <person name="Hoshino T."/>
        </authorList>
    </citation>
    <scope>NUCLEOTIDE SEQUENCE [LARGE SCALE GENOMIC DNA]</scope>
    <source>
        <strain evidence="9 10">GAI 07411</strain>
    </source>
</reference>
<feature type="transmembrane region" description="Helical" evidence="8">
    <location>
        <begin position="117"/>
        <end position="136"/>
    </location>
</feature>
<feature type="transmembrane region" description="Helical" evidence="8">
    <location>
        <begin position="143"/>
        <end position="164"/>
    </location>
</feature>
<keyword evidence="3" id="KW-0813">Transport</keyword>
<feature type="transmembrane region" description="Helical" evidence="8">
    <location>
        <begin position="363"/>
        <end position="381"/>
    </location>
</feature>
<accession>A0A250KGA2</accession>
<dbReference type="RefSeq" id="WP_120173806.1">
    <property type="nucleotide sequence ID" value="NZ_AP018049.1"/>
</dbReference>
<evidence type="ECO:0000313" key="10">
    <source>
        <dbReference type="Proteomes" id="UP000267517"/>
    </source>
</evidence>
<evidence type="ECO:0000256" key="6">
    <source>
        <dbReference type="ARBA" id="ARBA00022989"/>
    </source>
</evidence>
<evidence type="ECO:0000256" key="7">
    <source>
        <dbReference type="ARBA" id="ARBA00023136"/>
    </source>
</evidence>
<dbReference type="GO" id="GO:0005886">
    <property type="term" value="C:plasma membrane"/>
    <property type="evidence" value="ECO:0007669"/>
    <property type="project" value="UniProtKB-SubCell"/>
</dbReference>
<feature type="transmembrane region" description="Helical" evidence="8">
    <location>
        <begin position="21"/>
        <end position="41"/>
    </location>
</feature>
<feature type="transmembrane region" description="Helical" evidence="8">
    <location>
        <begin position="245"/>
        <end position="265"/>
    </location>
</feature>
<dbReference type="NCBIfam" id="NF037981">
    <property type="entry name" value="NCS2_1"/>
    <property type="match status" value="1"/>
</dbReference>
<keyword evidence="5 8" id="KW-0812">Transmembrane</keyword>
<dbReference type="OrthoDB" id="9805749at2"/>
<feature type="transmembrane region" description="Helical" evidence="8">
    <location>
        <begin position="53"/>
        <end position="70"/>
    </location>
</feature>